<name>A0ABP4XLH8_9ACTN</name>
<evidence type="ECO:0000313" key="2">
    <source>
        <dbReference type="Proteomes" id="UP001500218"/>
    </source>
</evidence>
<dbReference type="Proteomes" id="UP001500218">
    <property type="component" value="Unassembled WGS sequence"/>
</dbReference>
<gene>
    <name evidence="1" type="ORF">GCM10009682_03520</name>
</gene>
<evidence type="ECO:0000313" key="1">
    <source>
        <dbReference type="EMBL" id="GAA1784657.1"/>
    </source>
</evidence>
<sequence>MPTFVEVFLAKEGHDQPVGVNYLEKMRLATPAAVYGAMLAGGDYVLMGAGLPTEMPRLLDALAAGQPARLSVAVHGAEPGDDHHVAVDPRDLLGNAAHSLRRPQLLAIVSSATCPRAGCHVPAAPGPRR</sequence>
<protein>
    <submittedName>
        <fullName evidence="1">Uncharacterized protein</fullName>
    </submittedName>
</protein>
<comment type="caution">
    <text evidence="1">The sequence shown here is derived from an EMBL/GenBank/DDBJ whole genome shotgun (WGS) entry which is preliminary data.</text>
</comment>
<dbReference type="EMBL" id="BAAALT010000004">
    <property type="protein sequence ID" value="GAA1784657.1"/>
    <property type="molecule type" value="Genomic_DNA"/>
</dbReference>
<organism evidence="1 2">
    <name type="scientific">Luedemannella flava</name>
    <dbReference type="NCBI Taxonomy" id="349316"/>
    <lineage>
        <taxon>Bacteria</taxon>
        <taxon>Bacillati</taxon>
        <taxon>Actinomycetota</taxon>
        <taxon>Actinomycetes</taxon>
        <taxon>Micromonosporales</taxon>
        <taxon>Micromonosporaceae</taxon>
        <taxon>Luedemannella</taxon>
    </lineage>
</organism>
<reference evidence="2" key="1">
    <citation type="journal article" date="2019" name="Int. J. Syst. Evol. Microbiol.">
        <title>The Global Catalogue of Microorganisms (GCM) 10K type strain sequencing project: providing services to taxonomists for standard genome sequencing and annotation.</title>
        <authorList>
            <consortium name="The Broad Institute Genomics Platform"/>
            <consortium name="The Broad Institute Genome Sequencing Center for Infectious Disease"/>
            <person name="Wu L."/>
            <person name="Ma J."/>
        </authorList>
    </citation>
    <scope>NUCLEOTIDE SEQUENCE [LARGE SCALE GENOMIC DNA]</scope>
    <source>
        <strain evidence="2">JCM 13250</strain>
    </source>
</reference>
<keyword evidence="2" id="KW-1185">Reference proteome</keyword>
<proteinExistence type="predicted"/>
<accession>A0ABP4XLH8</accession>